<dbReference type="GO" id="GO:0005829">
    <property type="term" value="C:cytosol"/>
    <property type="evidence" value="ECO:0007669"/>
    <property type="project" value="TreeGrafter"/>
</dbReference>
<dbReference type="AlphaFoldDB" id="A0AAW1QN69"/>
<dbReference type="Gene3D" id="1.25.10.10">
    <property type="entry name" value="Leucine-rich Repeat Variant"/>
    <property type="match status" value="1"/>
</dbReference>
<evidence type="ECO:0000313" key="7">
    <source>
        <dbReference type="Proteomes" id="UP001438707"/>
    </source>
</evidence>
<evidence type="ECO:0000259" key="5">
    <source>
        <dbReference type="PROSITE" id="PS50166"/>
    </source>
</evidence>
<dbReference type="SUPFAM" id="SSF48371">
    <property type="entry name" value="ARM repeat"/>
    <property type="match status" value="1"/>
</dbReference>
<dbReference type="InterPro" id="IPR058669">
    <property type="entry name" value="TPR_IPO7/11-like"/>
</dbReference>
<name>A0AAW1QN69_9CHLO</name>
<dbReference type="InterPro" id="IPR001494">
    <property type="entry name" value="Importin-beta_N"/>
</dbReference>
<comment type="subcellular location">
    <subcellularLocation>
        <location evidence="1">Nucleus</location>
    </subcellularLocation>
</comment>
<dbReference type="Pfam" id="PF03810">
    <property type="entry name" value="IBN_N"/>
    <property type="match status" value="1"/>
</dbReference>
<evidence type="ECO:0000256" key="4">
    <source>
        <dbReference type="ARBA" id="ARBA00023242"/>
    </source>
</evidence>
<comment type="caution">
    <text evidence="6">The sequence shown here is derived from an EMBL/GenBank/DDBJ whole genome shotgun (WGS) entry which is preliminary data.</text>
</comment>
<dbReference type="InterPro" id="IPR016024">
    <property type="entry name" value="ARM-type_fold"/>
</dbReference>
<keyword evidence="3" id="KW-0813">Transport</keyword>
<evidence type="ECO:0000256" key="1">
    <source>
        <dbReference type="ARBA" id="ARBA00004123"/>
    </source>
</evidence>
<keyword evidence="7" id="KW-1185">Reference proteome</keyword>
<dbReference type="PANTHER" id="PTHR10997">
    <property type="entry name" value="IMPORTIN-7, 8, 11"/>
    <property type="match status" value="1"/>
</dbReference>
<gene>
    <name evidence="6" type="ORF">WJX74_006339</name>
</gene>
<dbReference type="GO" id="GO:0005635">
    <property type="term" value="C:nuclear envelope"/>
    <property type="evidence" value="ECO:0007669"/>
    <property type="project" value="TreeGrafter"/>
</dbReference>
<dbReference type="PROSITE" id="PS50166">
    <property type="entry name" value="IMPORTIN_B_NT"/>
    <property type="match status" value="1"/>
</dbReference>
<sequence>MALSPGNLPELYAYLKAALSSDTTTRQNAEARLKNIETYDNFSSCLAEIFSSKEADHSVRWLTIVHFKNSMSRNWKARTSQKAISESEKQHLRQKLLMLISQEDNQFAVQIAVVIAKIARVDYPRHWPSLFTDLLGKLDTSDTLTTRRTYLVLHHVLKELSSKRLAPDQRAFAEVTQKLFEPLWTQWKNDTHTLFSSLQAALQAASPPQTILVTMERWLMILKALRRMLLFGFGSDAKSIQSLDAISQVMPDMLQVLQGLMQLQPQQSSQRTQLHAMLDRALVKLAKTLVGTQETHPWSTLRCSAFEGLLSFCHQQTCQAPANRSAAVDRLYALLMLMLHNTMKSPAYKGTSGYLGELAVDDGKRQTAKGLAEEARRRLASFWSAERQQQLFHALLEHFLPLTARDLSEWSDEASRFHAQADVGSWQEHPRSVAEALFRILLQEHRQSLAPYIIQTLQATMSRCPAGSAQRLPGPSINGIPASVLFKEAVYNAMAVGAYELHDYVELSSWLRSSLLLELADASDQAKPLRRRALLLLGQWVTKLTADDRQLVYQAATQLLVDADAAVQLAAVDCLHALVDDWEFQEEAFLPYVHACFQRLAGILNGSEEFDTQLAIFNFINVLVDRLGDEIKPLAPGLLQLIPGLWTTSEGQSLLRIQVLLALQRLVNALGSDSTRCYDLLLPILRHCTDINQPDELNLLEDGLQLWLIALRNAPTAQEPLLALFPNLAAVMERSPEHVQVALPIITSCVLMGGAAFLDQHGVAISHLFEGLIGNVKERAMLLLISAIELLIRAQPDVACRVLQPTLAKLLACLLYGQETGLVIASGMAIFARMIIHNVQSLLQLLVAAAAPLSAQGLLSSPAMPNGTPLNGTHISHSSADSVHQHSIPGEQVLFLKLLDTWLDRFDSIGSSPARKQSALALCSLLPVPIPAILERLPDAIADITAVCFEVEEDGSLSHLEQEYYHQAPLGNEGIDPGSAAAASEEAEGECVRRQAVFQRDAISSMKLGDVLGQKLRECACCHGEGLQASLAALDTTIALQLQKVLAKDHKSSRAAPG</sequence>
<protein>
    <recommendedName>
        <fullName evidence="5">Importin N-terminal domain-containing protein</fullName>
    </recommendedName>
</protein>
<dbReference type="SMART" id="SM00913">
    <property type="entry name" value="IBN_N"/>
    <property type="match status" value="1"/>
</dbReference>
<evidence type="ECO:0000256" key="3">
    <source>
        <dbReference type="ARBA" id="ARBA00022448"/>
    </source>
</evidence>
<dbReference type="GO" id="GO:0031267">
    <property type="term" value="F:small GTPase binding"/>
    <property type="evidence" value="ECO:0007669"/>
    <property type="project" value="InterPro"/>
</dbReference>
<dbReference type="Proteomes" id="UP001438707">
    <property type="component" value="Unassembled WGS sequence"/>
</dbReference>
<dbReference type="Pfam" id="PF25758">
    <property type="entry name" value="TPR_IPO11"/>
    <property type="match status" value="1"/>
</dbReference>
<evidence type="ECO:0000256" key="2">
    <source>
        <dbReference type="ARBA" id="ARBA00007991"/>
    </source>
</evidence>
<comment type="similarity">
    <text evidence="2">Belongs to the importin beta family.</text>
</comment>
<dbReference type="GO" id="GO:0006606">
    <property type="term" value="P:protein import into nucleus"/>
    <property type="evidence" value="ECO:0007669"/>
    <property type="project" value="TreeGrafter"/>
</dbReference>
<organism evidence="6 7">
    <name type="scientific">Apatococcus lobatus</name>
    <dbReference type="NCBI Taxonomy" id="904363"/>
    <lineage>
        <taxon>Eukaryota</taxon>
        <taxon>Viridiplantae</taxon>
        <taxon>Chlorophyta</taxon>
        <taxon>core chlorophytes</taxon>
        <taxon>Trebouxiophyceae</taxon>
        <taxon>Chlorellales</taxon>
        <taxon>Chlorellaceae</taxon>
        <taxon>Apatococcus</taxon>
    </lineage>
</organism>
<feature type="domain" description="Importin N-terminal" evidence="5">
    <location>
        <begin position="29"/>
        <end position="102"/>
    </location>
</feature>
<evidence type="ECO:0000313" key="6">
    <source>
        <dbReference type="EMBL" id="KAK9822576.1"/>
    </source>
</evidence>
<keyword evidence="4" id="KW-0539">Nucleus</keyword>
<accession>A0AAW1QN69</accession>
<dbReference type="PANTHER" id="PTHR10997:SF7">
    <property type="entry name" value="IMPORTIN-11"/>
    <property type="match status" value="1"/>
</dbReference>
<reference evidence="6 7" key="1">
    <citation type="journal article" date="2024" name="Nat. Commun.">
        <title>Phylogenomics reveals the evolutionary origins of lichenization in chlorophyte algae.</title>
        <authorList>
            <person name="Puginier C."/>
            <person name="Libourel C."/>
            <person name="Otte J."/>
            <person name="Skaloud P."/>
            <person name="Haon M."/>
            <person name="Grisel S."/>
            <person name="Petersen M."/>
            <person name="Berrin J.G."/>
            <person name="Delaux P.M."/>
            <person name="Dal Grande F."/>
            <person name="Keller J."/>
        </authorList>
    </citation>
    <scope>NUCLEOTIDE SEQUENCE [LARGE SCALE GENOMIC DNA]</scope>
    <source>
        <strain evidence="6 7">SAG 2145</strain>
    </source>
</reference>
<dbReference type="EMBL" id="JALJOS010000031">
    <property type="protein sequence ID" value="KAK9822576.1"/>
    <property type="molecule type" value="Genomic_DNA"/>
</dbReference>
<dbReference type="InterPro" id="IPR011989">
    <property type="entry name" value="ARM-like"/>
</dbReference>
<proteinExistence type="inferred from homology"/>